<dbReference type="RefSeq" id="WP_322186941.1">
    <property type="nucleotide sequence ID" value="NZ_JAXLPB010000003.1"/>
</dbReference>
<protein>
    <recommendedName>
        <fullName evidence="3">AraC family transcriptional regulator</fullName>
    </recommendedName>
</protein>
<gene>
    <name evidence="1" type="ORF">U0C82_09885</name>
</gene>
<comment type="caution">
    <text evidence="1">The sequence shown here is derived from an EMBL/GenBank/DDBJ whole genome shotgun (WGS) entry which is preliminary data.</text>
</comment>
<dbReference type="EMBL" id="JAXLPB010000003">
    <property type="protein sequence ID" value="MDY8109448.1"/>
    <property type="molecule type" value="Genomic_DNA"/>
</dbReference>
<organism evidence="1 2">
    <name type="scientific">Fulvimarina uroteuthidis</name>
    <dbReference type="NCBI Taxonomy" id="3098149"/>
    <lineage>
        <taxon>Bacteria</taxon>
        <taxon>Pseudomonadati</taxon>
        <taxon>Pseudomonadota</taxon>
        <taxon>Alphaproteobacteria</taxon>
        <taxon>Hyphomicrobiales</taxon>
        <taxon>Aurantimonadaceae</taxon>
        <taxon>Fulvimarina</taxon>
    </lineage>
</organism>
<keyword evidence="2" id="KW-1185">Reference proteome</keyword>
<evidence type="ECO:0000313" key="1">
    <source>
        <dbReference type="EMBL" id="MDY8109448.1"/>
    </source>
</evidence>
<accession>A0ABU5I3V4</accession>
<dbReference type="Proteomes" id="UP001294412">
    <property type="component" value="Unassembled WGS sequence"/>
</dbReference>
<name>A0ABU5I3V4_9HYPH</name>
<proteinExistence type="predicted"/>
<sequence length="153" mass="16531">MSTHLYFVSMNTGVVERMAMPEAKNVEPAALDLRQAFWSGAASIAAHPGYSIKVSASGLGLISTIHQDAGDQPLATLGVLNVHGDSLELWQILHDHSEGYDLATARDVPPPAPWCAVRMEPALFEADGATLDWLPAYELCLATAWILKKHNPT</sequence>
<reference evidence="1 2" key="1">
    <citation type="submission" date="2023-12" db="EMBL/GenBank/DDBJ databases">
        <title>Description of Novel Strain Fulvimarina sp. 2208YS6-2-32 isolated from Uroteuthis (Photololigo) edulis.</title>
        <authorList>
            <person name="Park J.-S."/>
        </authorList>
    </citation>
    <scope>NUCLEOTIDE SEQUENCE [LARGE SCALE GENOMIC DNA]</scope>
    <source>
        <strain evidence="1 2">2208YS6-2-32</strain>
    </source>
</reference>
<evidence type="ECO:0008006" key="3">
    <source>
        <dbReference type="Google" id="ProtNLM"/>
    </source>
</evidence>
<evidence type="ECO:0000313" key="2">
    <source>
        <dbReference type="Proteomes" id="UP001294412"/>
    </source>
</evidence>